<dbReference type="AlphaFoldDB" id="A0AA35Q0F7"/>
<evidence type="ECO:0000256" key="6">
    <source>
        <dbReference type="SAM" id="Phobius"/>
    </source>
</evidence>
<feature type="transmembrane region" description="Helical" evidence="6">
    <location>
        <begin position="191"/>
        <end position="212"/>
    </location>
</feature>
<accession>A0AA35Q0F7</accession>
<gene>
    <name evidence="8" type="ORF">CCHLO57077_00016084</name>
</gene>
<comment type="subcellular location">
    <subcellularLocation>
        <location evidence="1">Membrane</location>
        <topology evidence="1">Multi-pass membrane protein</topology>
    </subcellularLocation>
</comment>
<comment type="similarity">
    <text evidence="5">Belongs to the SAT4 family.</text>
</comment>
<dbReference type="EMBL" id="CABFNP030000771">
    <property type="protein sequence ID" value="CAI6085893.1"/>
    <property type="molecule type" value="Genomic_DNA"/>
</dbReference>
<evidence type="ECO:0000313" key="9">
    <source>
        <dbReference type="Proteomes" id="UP001160390"/>
    </source>
</evidence>
<organism evidence="8 9">
    <name type="scientific">Clonostachys chloroleuca</name>
    <dbReference type="NCBI Taxonomy" id="1926264"/>
    <lineage>
        <taxon>Eukaryota</taxon>
        <taxon>Fungi</taxon>
        <taxon>Dikarya</taxon>
        <taxon>Ascomycota</taxon>
        <taxon>Pezizomycotina</taxon>
        <taxon>Sordariomycetes</taxon>
        <taxon>Hypocreomycetidae</taxon>
        <taxon>Hypocreales</taxon>
        <taxon>Bionectriaceae</taxon>
        <taxon>Clonostachys</taxon>
    </lineage>
</organism>
<sequence>MAGLQTNIYIAAGFTWPAAFLALVLRFIARRITKIILGYEDYFCIIAFVSTHLSYSITKTNAYNSYAKLWASGYCSLTIYWTVHWFLGQYIPSDLDQAAKDTITEHGKNLSFYASLTYAFSIGFSKLTILLLYWRIFKYSTIRIPIQVMFCVTTVWVLVRLFLLLFRCTPISAYWDPDVPGRSCPINDVQFAFATILAHTIIDCIILILPIIEIVKLRLPLGQKLAVVALFLVGSNVFLASIFVFLEADRVNVNTTQMLHDYAPSFMWAIVETNLAVISANLPLLRPVFRYIAPSWFLSSGYPNHSTSRFSHAVRLNSIVTRNPCYSGQDETGSTHQLAGIGTGYSEPLQFEPVLVQKPKSARTAISSETHKIRSDEACGAPGVYGPNSVVVEVEESEHVMPLGR</sequence>
<feature type="transmembrane region" description="Helical" evidence="6">
    <location>
        <begin position="224"/>
        <end position="246"/>
    </location>
</feature>
<dbReference type="GO" id="GO:0016020">
    <property type="term" value="C:membrane"/>
    <property type="evidence" value="ECO:0007669"/>
    <property type="project" value="UniProtKB-SubCell"/>
</dbReference>
<proteinExistence type="inferred from homology"/>
<reference evidence="8" key="1">
    <citation type="submission" date="2023-01" db="EMBL/GenBank/DDBJ databases">
        <authorList>
            <person name="Piombo E."/>
        </authorList>
    </citation>
    <scope>NUCLEOTIDE SEQUENCE</scope>
</reference>
<dbReference type="Proteomes" id="UP001160390">
    <property type="component" value="Unassembled WGS sequence"/>
</dbReference>
<evidence type="ECO:0000256" key="1">
    <source>
        <dbReference type="ARBA" id="ARBA00004141"/>
    </source>
</evidence>
<keyword evidence="9" id="KW-1185">Reference proteome</keyword>
<comment type="caution">
    <text evidence="8">The sequence shown here is derived from an EMBL/GenBank/DDBJ whole genome shotgun (WGS) entry which is preliminary data.</text>
</comment>
<evidence type="ECO:0000259" key="7">
    <source>
        <dbReference type="Pfam" id="PF20684"/>
    </source>
</evidence>
<dbReference type="Pfam" id="PF20684">
    <property type="entry name" value="Fung_rhodopsin"/>
    <property type="match status" value="1"/>
</dbReference>
<keyword evidence="3 6" id="KW-1133">Transmembrane helix</keyword>
<protein>
    <recommendedName>
        <fullName evidence="7">Rhodopsin domain-containing protein</fullName>
    </recommendedName>
</protein>
<dbReference type="InterPro" id="IPR049326">
    <property type="entry name" value="Rhodopsin_dom_fungi"/>
</dbReference>
<evidence type="ECO:0000256" key="5">
    <source>
        <dbReference type="ARBA" id="ARBA00038359"/>
    </source>
</evidence>
<feature type="domain" description="Rhodopsin" evidence="7">
    <location>
        <begin position="25"/>
        <end position="290"/>
    </location>
</feature>
<dbReference type="PANTHER" id="PTHR33048:SF47">
    <property type="entry name" value="INTEGRAL MEMBRANE PROTEIN-RELATED"/>
    <property type="match status" value="1"/>
</dbReference>
<keyword evidence="4 6" id="KW-0472">Membrane</keyword>
<evidence type="ECO:0000313" key="8">
    <source>
        <dbReference type="EMBL" id="CAI6085893.1"/>
    </source>
</evidence>
<evidence type="ECO:0000256" key="4">
    <source>
        <dbReference type="ARBA" id="ARBA00023136"/>
    </source>
</evidence>
<feature type="transmembrane region" description="Helical" evidence="6">
    <location>
        <begin position="146"/>
        <end position="166"/>
    </location>
</feature>
<name>A0AA35Q0F7_9HYPO</name>
<feature type="transmembrane region" description="Helical" evidence="6">
    <location>
        <begin position="266"/>
        <end position="285"/>
    </location>
</feature>
<dbReference type="InterPro" id="IPR052337">
    <property type="entry name" value="SAT4-like"/>
</dbReference>
<feature type="transmembrane region" description="Helical" evidence="6">
    <location>
        <begin position="111"/>
        <end position="134"/>
    </location>
</feature>
<feature type="transmembrane region" description="Helical" evidence="6">
    <location>
        <begin position="6"/>
        <end position="29"/>
    </location>
</feature>
<evidence type="ECO:0000256" key="2">
    <source>
        <dbReference type="ARBA" id="ARBA00022692"/>
    </source>
</evidence>
<evidence type="ECO:0000256" key="3">
    <source>
        <dbReference type="ARBA" id="ARBA00022989"/>
    </source>
</evidence>
<dbReference type="PANTHER" id="PTHR33048">
    <property type="entry name" value="PTH11-LIKE INTEGRAL MEMBRANE PROTEIN (AFU_ORTHOLOGUE AFUA_5G11245)"/>
    <property type="match status" value="1"/>
</dbReference>
<feature type="transmembrane region" description="Helical" evidence="6">
    <location>
        <begin position="69"/>
        <end position="91"/>
    </location>
</feature>
<keyword evidence="2 6" id="KW-0812">Transmembrane</keyword>